<reference evidence="3 4" key="1">
    <citation type="journal article" date="2024" name="Nat. Commun.">
        <title>Phylogenomics reveals the evolutionary origins of lichenization in chlorophyte algae.</title>
        <authorList>
            <person name="Puginier C."/>
            <person name="Libourel C."/>
            <person name="Otte J."/>
            <person name="Skaloud P."/>
            <person name="Haon M."/>
            <person name="Grisel S."/>
            <person name="Petersen M."/>
            <person name="Berrin J.G."/>
            <person name="Delaux P.M."/>
            <person name="Dal Grande F."/>
            <person name="Keller J."/>
        </authorList>
    </citation>
    <scope>NUCLEOTIDE SEQUENCE [LARGE SCALE GENOMIC DNA]</scope>
    <source>
        <strain evidence="3 4">SAG 2043</strain>
    </source>
</reference>
<gene>
    <name evidence="3" type="ORF">WJX72_003281</name>
</gene>
<evidence type="ECO:0000256" key="1">
    <source>
        <dbReference type="SAM" id="MobiDB-lite"/>
    </source>
</evidence>
<proteinExistence type="predicted"/>
<sequence>MEQRAAVWLGIAAASAIAIALALWFSIRHWTSSSRLQKAAKDSAAPKEGNLRDFTDEQWRDLINKRRAAKAQAHAGRSRFLMDNPPSTEGSPEGESNLRRALLHESASSDLDQAGGNHT</sequence>
<keyword evidence="2" id="KW-0472">Membrane</keyword>
<comment type="caution">
    <text evidence="3">The sequence shown here is derived from an EMBL/GenBank/DDBJ whole genome shotgun (WGS) entry which is preliminary data.</text>
</comment>
<keyword evidence="4" id="KW-1185">Reference proteome</keyword>
<keyword evidence="2" id="KW-1133">Transmembrane helix</keyword>
<feature type="transmembrane region" description="Helical" evidence="2">
    <location>
        <begin position="6"/>
        <end position="27"/>
    </location>
</feature>
<evidence type="ECO:0000313" key="4">
    <source>
        <dbReference type="Proteomes" id="UP001489004"/>
    </source>
</evidence>
<protein>
    <submittedName>
        <fullName evidence="3">Uncharacterized protein</fullName>
    </submittedName>
</protein>
<dbReference type="EMBL" id="JALJOR010000001">
    <property type="protein sequence ID" value="KAK9828991.1"/>
    <property type="molecule type" value="Genomic_DNA"/>
</dbReference>
<evidence type="ECO:0000313" key="3">
    <source>
        <dbReference type="EMBL" id="KAK9828991.1"/>
    </source>
</evidence>
<name>A0AAW1R5D4_9CHLO</name>
<accession>A0AAW1R5D4</accession>
<dbReference type="AlphaFoldDB" id="A0AAW1R5D4"/>
<dbReference type="Proteomes" id="UP001489004">
    <property type="component" value="Unassembled WGS sequence"/>
</dbReference>
<keyword evidence="2" id="KW-0812">Transmembrane</keyword>
<evidence type="ECO:0000256" key="2">
    <source>
        <dbReference type="SAM" id="Phobius"/>
    </source>
</evidence>
<organism evidence="3 4">
    <name type="scientific">[Myrmecia] bisecta</name>
    <dbReference type="NCBI Taxonomy" id="41462"/>
    <lineage>
        <taxon>Eukaryota</taxon>
        <taxon>Viridiplantae</taxon>
        <taxon>Chlorophyta</taxon>
        <taxon>core chlorophytes</taxon>
        <taxon>Trebouxiophyceae</taxon>
        <taxon>Trebouxiales</taxon>
        <taxon>Trebouxiaceae</taxon>
        <taxon>Myrmecia</taxon>
    </lineage>
</organism>
<feature type="region of interest" description="Disordered" evidence="1">
    <location>
        <begin position="73"/>
        <end position="119"/>
    </location>
</feature>